<dbReference type="AlphaFoldDB" id="A0A179D392"/>
<dbReference type="Proteomes" id="UP000078390">
    <property type="component" value="Unassembled WGS sequence"/>
</dbReference>
<comment type="caution">
    <text evidence="7">The sequence shown here is derived from an EMBL/GenBank/DDBJ whole genome shotgun (WGS) entry which is preliminary data.</text>
</comment>
<dbReference type="PANTHER" id="PTHR32309">
    <property type="entry name" value="TYROSINE-PROTEIN KINASE"/>
    <property type="match status" value="1"/>
</dbReference>
<dbReference type="CDD" id="cd05387">
    <property type="entry name" value="BY-kinase"/>
    <property type="match status" value="1"/>
</dbReference>
<evidence type="ECO:0000256" key="3">
    <source>
        <dbReference type="ARBA" id="ARBA00022777"/>
    </source>
</evidence>
<keyword evidence="8" id="KW-1185">Reference proteome</keyword>
<gene>
    <name evidence="7" type="ORF">TDIS_1304</name>
</gene>
<sequence length="260" mass="28987">MSKIKKALEKAGEARQEAIEIEAKSTRSPRREEISPVYTQTQIVPVDRELLRRNKIFSFFHEESMSEQLRILRTRIMDRMEELSGNTLLVTSARRGEGKTLAAINLAISIAQEFDRTVLLVDANLKNPAVHTYLGLNPNKGLANVLLKEAQIPEILINPDIPRFVVMPAGKSLSGSAELLGSPFAETVFHDIKTRYPERFIILDSPPLLSSADPLVLSDYADAVLMVVEAEKTPAEDVKAAVELLEEKPFIGVVLNKMRN</sequence>
<dbReference type="GO" id="GO:0005524">
    <property type="term" value="F:ATP binding"/>
    <property type="evidence" value="ECO:0007669"/>
    <property type="project" value="UniProtKB-KW"/>
</dbReference>
<keyword evidence="4" id="KW-0067">ATP-binding</keyword>
<evidence type="ECO:0000259" key="6">
    <source>
        <dbReference type="Pfam" id="PF13614"/>
    </source>
</evidence>
<dbReference type="EMBL" id="LWLG01000009">
    <property type="protein sequence ID" value="OAQ20535.1"/>
    <property type="molecule type" value="Genomic_DNA"/>
</dbReference>
<dbReference type="RefSeq" id="WP_068670529.1">
    <property type="nucleotide sequence ID" value="NZ_LWLG01000009.1"/>
</dbReference>
<dbReference type="Pfam" id="PF13614">
    <property type="entry name" value="AAA_31"/>
    <property type="match status" value="1"/>
</dbReference>
<evidence type="ECO:0000256" key="2">
    <source>
        <dbReference type="ARBA" id="ARBA00022741"/>
    </source>
</evidence>
<dbReference type="OrthoDB" id="9775724at2"/>
<proteinExistence type="predicted"/>
<organism evidence="7 8">
    <name type="scientific">Thermosulfurimonas dismutans</name>
    <dbReference type="NCBI Taxonomy" id="999894"/>
    <lineage>
        <taxon>Bacteria</taxon>
        <taxon>Pseudomonadati</taxon>
        <taxon>Thermodesulfobacteriota</taxon>
        <taxon>Thermodesulfobacteria</taxon>
        <taxon>Thermodesulfobacteriales</taxon>
        <taxon>Thermodesulfobacteriaceae</taxon>
        <taxon>Thermosulfurimonas</taxon>
    </lineage>
</organism>
<dbReference type="InterPro" id="IPR027417">
    <property type="entry name" value="P-loop_NTPase"/>
</dbReference>
<keyword evidence="3 7" id="KW-0418">Kinase</keyword>
<keyword evidence="5 7" id="KW-0829">Tyrosine-protein kinase</keyword>
<dbReference type="STRING" id="999894.TDIS_1304"/>
<evidence type="ECO:0000256" key="1">
    <source>
        <dbReference type="ARBA" id="ARBA00022679"/>
    </source>
</evidence>
<dbReference type="GO" id="GO:0004713">
    <property type="term" value="F:protein tyrosine kinase activity"/>
    <property type="evidence" value="ECO:0007669"/>
    <property type="project" value="UniProtKB-KW"/>
</dbReference>
<name>A0A179D392_9BACT</name>
<dbReference type="PANTHER" id="PTHR32309:SF31">
    <property type="entry name" value="CAPSULAR EXOPOLYSACCHARIDE FAMILY"/>
    <property type="match status" value="1"/>
</dbReference>
<reference evidence="7 8" key="1">
    <citation type="submission" date="2016-04" db="EMBL/GenBank/DDBJ databases">
        <title>Genome analysis of Thermosulfurimonas dismutans, the first thermophilic sulfur-disproportionating bacterium of the phylum Thermodesulfobacteria.</title>
        <authorList>
            <person name="Mardanov A.V."/>
            <person name="Beletsky A.V."/>
            <person name="Kadnikov V.V."/>
            <person name="Slobodkin A.I."/>
            <person name="Ravin N.V."/>
        </authorList>
    </citation>
    <scope>NUCLEOTIDE SEQUENCE [LARGE SCALE GENOMIC DNA]</scope>
    <source>
        <strain evidence="7 8">S95</strain>
    </source>
</reference>
<dbReference type="NCBIfam" id="TIGR01007">
    <property type="entry name" value="eps_fam"/>
    <property type="match status" value="1"/>
</dbReference>
<dbReference type="InterPro" id="IPR050445">
    <property type="entry name" value="Bact_polysacc_biosynth/exp"/>
</dbReference>
<accession>A0A179D392</accession>
<evidence type="ECO:0000313" key="7">
    <source>
        <dbReference type="EMBL" id="OAQ20535.1"/>
    </source>
</evidence>
<keyword evidence="2" id="KW-0547">Nucleotide-binding</keyword>
<evidence type="ECO:0000256" key="4">
    <source>
        <dbReference type="ARBA" id="ARBA00022840"/>
    </source>
</evidence>
<dbReference type="Gene3D" id="3.40.50.300">
    <property type="entry name" value="P-loop containing nucleotide triphosphate hydrolases"/>
    <property type="match status" value="1"/>
</dbReference>
<dbReference type="InterPro" id="IPR025669">
    <property type="entry name" value="AAA_dom"/>
</dbReference>
<evidence type="ECO:0000313" key="8">
    <source>
        <dbReference type="Proteomes" id="UP000078390"/>
    </source>
</evidence>
<keyword evidence="1" id="KW-0808">Transferase</keyword>
<dbReference type="SUPFAM" id="SSF52540">
    <property type="entry name" value="P-loop containing nucleoside triphosphate hydrolases"/>
    <property type="match status" value="1"/>
</dbReference>
<evidence type="ECO:0000256" key="5">
    <source>
        <dbReference type="ARBA" id="ARBA00023137"/>
    </source>
</evidence>
<protein>
    <submittedName>
        <fullName evidence="7">Protein-tyrosine kinase</fullName>
    </submittedName>
</protein>
<dbReference type="InterPro" id="IPR005702">
    <property type="entry name" value="Wzc-like_C"/>
</dbReference>
<feature type="domain" description="AAA" evidence="6">
    <location>
        <begin position="91"/>
        <end position="240"/>
    </location>
</feature>